<gene>
    <name evidence="2" type="ORF">AF333_01255</name>
</gene>
<dbReference type="PATRIC" id="fig|47500.8.peg.4261"/>
<keyword evidence="1" id="KW-0472">Membrane</keyword>
<evidence type="ECO:0000256" key="1">
    <source>
        <dbReference type="SAM" id="Phobius"/>
    </source>
</evidence>
<keyword evidence="1" id="KW-1133">Transmembrane helix</keyword>
<dbReference type="RefSeq" id="WP_043068668.1">
    <property type="nucleotide sequence ID" value="NZ_CCMI01000170.1"/>
</dbReference>
<protein>
    <submittedName>
        <fullName evidence="2">Uncharacterized protein</fullName>
    </submittedName>
</protein>
<proteinExistence type="predicted"/>
<dbReference type="Proteomes" id="UP000037269">
    <property type="component" value="Unassembled WGS sequence"/>
</dbReference>
<accession>A0A0D1VWS8</accession>
<evidence type="ECO:0000313" key="3">
    <source>
        <dbReference type="Proteomes" id="UP000037269"/>
    </source>
</evidence>
<dbReference type="AlphaFoldDB" id="A0A0D1VWS8"/>
<keyword evidence="1" id="KW-0812">Transmembrane</keyword>
<dbReference type="STRING" id="47500.AF333_01255"/>
<evidence type="ECO:0000313" key="2">
    <source>
        <dbReference type="EMBL" id="KON99375.1"/>
    </source>
</evidence>
<dbReference type="EMBL" id="LGUG01000002">
    <property type="protein sequence ID" value="KON99375.1"/>
    <property type="molecule type" value="Genomic_DNA"/>
</dbReference>
<feature type="transmembrane region" description="Helical" evidence="1">
    <location>
        <begin position="37"/>
        <end position="56"/>
    </location>
</feature>
<keyword evidence="3" id="KW-1185">Reference proteome</keyword>
<feature type="transmembrane region" description="Helical" evidence="1">
    <location>
        <begin position="62"/>
        <end position="81"/>
    </location>
</feature>
<sequence>MVLNPLIPSSTAKTALGVPIAQTLSESMGFSDRSKGAAGLGLAAMVFICFTCFSRFCGRNAYFLLAVILIVLLCVLYWEWLGLIR</sequence>
<name>A0A0D1VWS8_ANEMI</name>
<organism evidence="2 3">
    <name type="scientific">Aneurinibacillus migulanus</name>
    <name type="common">Bacillus migulanus</name>
    <dbReference type="NCBI Taxonomy" id="47500"/>
    <lineage>
        <taxon>Bacteria</taxon>
        <taxon>Bacillati</taxon>
        <taxon>Bacillota</taxon>
        <taxon>Bacilli</taxon>
        <taxon>Bacillales</taxon>
        <taxon>Paenibacillaceae</taxon>
        <taxon>Aneurinibacillus group</taxon>
        <taxon>Aneurinibacillus</taxon>
    </lineage>
</organism>
<comment type="caution">
    <text evidence="2">The sequence shown here is derived from an EMBL/GenBank/DDBJ whole genome shotgun (WGS) entry which is preliminary data.</text>
</comment>
<reference evidence="2 3" key="1">
    <citation type="submission" date="2015-07" db="EMBL/GenBank/DDBJ databases">
        <title>Fjat-14205 dsm 2895.</title>
        <authorList>
            <person name="Liu B."/>
            <person name="Wang J."/>
            <person name="Zhu Y."/>
            <person name="Liu G."/>
            <person name="Chen Q."/>
            <person name="Chen Z."/>
            <person name="Lan J."/>
            <person name="Che J."/>
            <person name="Ge C."/>
            <person name="Shi H."/>
            <person name="Pan Z."/>
            <person name="Liu X."/>
        </authorList>
    </citation>
    <scope>NUCLEOTIDE SEQUENCE [LARGE SCALE GENOMIC DNA]</scope>
    <source>
        <strain evidence="2 3">DSM 2895</strain>
    </source>
</reference>